<keyword evidence="3" id="KW-0805">Transcription regulation</keyword>
<keyword evidence="2" id="KW-0902">Two-component regulatory system</keyword>
<dbReference type="GO" id="GO:0032993">
    <property type="term" value="C:protein-DNA complex"/>
    <property type="evidence" value="ECO:0007669"/>
    <property type="project" value="TreeGrafter"/>
</dbReference>
<dbReference type="GO" id="GO:0005829">
    <property type="term" value="C:cytosol"/>
    <property type="evidence" value="ECO:0007669"/>
    <property type="project" value="TreeGrafter"/>
</dbReference>
<accession>A0A0A7PBS4</accession>
<keyword evidence="4 6" id="KW-0238">DNA-binding</keyword>
<dbReference type="InterPro" id="IPR001867">
    <property type="entry name" value="OmpR/PhoB-type_DNA-bd"/>
</dbReference>
<evidence type="ECO:0000256" key="2">
    <source>
        <dbReference type="ARBA" id="ARBA00023012"/>
    </source>
</evidence>
<dbReference type="HOGENOM" id="CLU_000445_30_1_5"/>
<evidence type="ECO:0000256" key="5">
    <source>
        <dbReference type="ARBA" id="ARBA00023163"/>
    </source>
</evidence>
<dbReference type="PANTHER" id="PTHR48111">
    <property type="entry name" value="REGULATOR OF RPOS"/>
    <property type="match status" value="1"/>
</dbReference>
<proteinExistence type="predicted"/>
<evidence type="ECO:0000313" key="8">
    <source>
        <dbReference type="EMBL" id="AJA07394.1"/>
    </source>
</evidence>
<dbReference type="AlphaFoldDB" id="A0A0A7PBS4"/>
<dbReference type="GO" id="GO:0006355">
    <property type="term" value="P:regulation of DNA-templated transcription"/>
    <property type="evidence" value="ECO:0007669"/>
    <property type="project" value="InterPro"/>
</dbReference>
<feature type="DNA-binding region" description="OmpR/PhoB-type" evidence="6">
    <location>
        <begin position="136"/>
        <end position="234"/>
    </location>
</feature>
<dbReference type="Gene3D" id="1.10.10.10">
    <property type="entry name" value="Winged helix-like DNA-binding domain superfamily/Winged helix DNA-binding domain"/>
    <property type="match status" value="1"/>
</dbReference>
<organism evidence="8 9">
    <name type="scientific">Sphingopyxis fribergensis</name>
    <dbReference type="NCBI Taxonomy" id="1515612"/>
    <lineage>
        <taxon>Bacteria</taxon>
        <taxon>Pseudomonadati</taxon>
        <taxon>Pseudomonadota</taxon>
        <taxon>Alphaproteobacteria</taxon>
        <taxon>Sphingomonadales</taxon>
        <taxon>Sphingomonadaceae</taxon>
        <taxon>Sphingopyxis</taxon>
    </lineage>
</organism>
<dbReference type="KEGG" id="sphk:SKP52_02290"/>
<dbReference type="InterPro" id="IPR011006">
    <property type="entry name" value="CheY-like_superfamily"/>
</dbReference>
<name>A0A0A7PBS4_9SPHN</name>
<dbReference type="STRING" id="1515612.SKP52_02290"/>
<dbReference type="EMBL" id="CP009122">
    <property type="protein sequence ID" value="AJA07394.1"/>
    <property type="molecule type" value="Genomic_DNA"/>
</dbReference>
<dbReference type="PROSITE" id="PS51755">
    <property type="entry name" value="OMPR_PHOB"/>
    <property type="match status" value="1"/>
</dbReference>
<dbReference type="RefSeq" id="WP_228383796.1">
    <property type="nucleotide sequence ID" value="NZ_CP009122.1"/>
</dbReference>
<gene>
    <name evidence="8" type="ORF">SKP52_02290</name>
</gene>
<dbReference type="SMART" id="SM00862">
    <property type="entry name" value="Trans_reg_C"/>
    <property type="match status" value="1"/>
</dbReference>
<feature type="domain" description="OmpR/PhoB-type" evidence="7">
    <location>
        <begin position="136"/>
        <end position="234"/>
    </location>
</feature>
<evidence type="ECO:0000259" key="7">
    <source>
        <dbReference type="PROSITE" id="PS51755"/>
    </source>
</evidence>
<dbReference type="CDD" id="cd00383">
    <property type="entry name" value="trans_reg_C"/>
    <property type="match status" value="1"/>
</dbReference>
<dbReference type="Gene3D" id="6.10.250.690">
    <property type="match status" value="1"/>
</dbReference>
<evidence type="ECO:0000313" key="9">
    <source>
        <dbReference type="Proteomes" id="UP000030907"/>
    </source>
</evidence>
<dbReference type="Proteomes" id="UP000030907">
    <property type="component" value="Chromosome"/>
</dbReference>
<evidence type="ECO:0000256" key="3">
    <source>
        <dbReference type="ARBA" id="ARBA00023015"/>
    </source>
</evidence>
<keyword evidence="5" id="KW-0804">Transcription</keyword>
<dbReference type="GO" id="GO:0000976">
    <property type="term" value="F:transcription cis-regulatory region binding"/>
    <property type="evidence" value="ECO:0007669"/>
    <property type="project" value="TreeGrafter"/>
</dbReference>
<dbReference type="SUPFAM" id="SSF52172">
    <property type="entry name" value="CheY-like"/>
    <property type="match status" value="1"/>
</dbReference>
<sequence>MASSDSAGKCDRKLLVAIYHPVPARADVLAAAVEAAGMGVRFLPPHVNGLRPWMDSCFDLLIVNPFLDWQEPFEIVRLARSAVGRRPLLALSDRDSLDDRMVALGAGADDAVGWTGNLPEVVARIGSLLRRSRIAAGQLDEGELRIDLIDRRVERAGQVIRMPLREFDLLANLARVPDRPLSRDALLRAVWRLDFDPGTNRVEVHMSRLRAKVDRGFDWPMLHTVKGVGYTLRSRRDDAVAAPALLDQKFQVATHLRHKESNDSRR</sequence>
<evidence type="ECO:0000256" key="1">
    <source>
        <dbReference type="ARBA" id="ARBA00022553"/>
    </source>
</evidence>
<protein>
    <recommendedName>
        <fullName evidence="7">OmpR/PhoB-type domain-containing protein</fullName>
    </recommendedName>
</protein>
<evidence type="ECO:0000256" key="6">
    <source>
        <dbReference type="PROSITE-ProRule" id="PRU01091"/>
    </source>
</evidence>
<dbReference type="InterPro" id="IPR036388">
    <property type="entry name" value="WH-like_DNA-bd_sf"/>
</dbReference>
<dbReference type="PANTHER" id="PTHR48111:SF22">
    <property type="entry name" value="REGULATOR OF RPOS"/>
    <property type="match status" value="1"/>
</dbReference>
<dbReference type="InterPro" id="IPR016032">
    <property type="entry name" value="Sig_transdc_resp-reg_C-effctor"/>
</dbReference>
<keyword evidence="9" id="KW-1185">Reference proteome</keyword>
<dbReference type="SUPFAM" id="SSF46894">
    <property type="entry name" value="C-terminal effector domain of the bipartite response regulators"/>
    <property type="match status" value="1"/>
</dbReference>
<keyword evidence="1" id="KW-0597">Phosphoprotein</keyword>
<reference evidence="8 9" key="1">
    <citation type="journal article" date="2015" name="Int. J. Syst. Evol. Microbiol.">
        <title>Description of Sphingopyxis fribergensis sp. nov. - a soil bacterium with the ability to degrade styrene and phenylacetic acid.</title>
        <authorList>
            <person name="Oelschlagel M."/>
            <person name="Ruckert C."/>
            <person name="Kalinowski J."/>
            <person name="Schmidt G."/>
            <person name="Schlomann M."/>
            <person name="Tischler D."/>
        </authorList>
    </citation>
    <scope>NUCLEOTIDE SEQUENCE [LARGE SCALE GENOMIC DNA]</scope>
    <source>
        <strain evidence="8 9">Kp5.2</strain>
    </source>
</reference>
<dbReference type="Pfam" id="PF00486">
    <property type="entry name" value="Trans_reg_C"/>
    <property type="match status" value="1"/>
</dbReference>
<evidence type="ECO:0000256" key="4">
    <source>
        <dbReference type="ARBA" id="ARBA00023125"/>
    </source>
</evidence>
<dbReference type="GO" id="GO:0000156">
    <property type="term" value="F:phosphorelay response regulator activity"/>
    <property type="evidence" value="ECO:0007669"/>
    <property type="project" value="TreeGrafter"/>
</dbReference>
<dbReference type="InterPro" id="IPR039420">
    <property type="entry name" value="WalR-like"/>
</dbReference>